<accession>A0A6B3QWC1</accession>
<dbReference type="SUPFAM" id="SSF51419">
    <property type="entry name" value="PLP-binding barrel"/>
    <property type="match status" value="1"/>
</dbReference>
<dbReference type="EMBL" id="JAAIFS010000006">
    <property type="protein sequence ID" value="NEV90511.1"/>
    <property type="molecule type" value="Genomic_DNA"/>
</dbReference>
<organism evidence="7">
    <name type="scientific">Streptomyces tendae</name>
    <dbReference type="NCBI Taxonomy" id="1932"/>
    <lineage>
        <taxon>Bacteria</taxon>
        <taxon>Bacillati</taxon>
        <taxon>Actinomycetota</taxon>
        <taxon>Actinomycetes</taxon>
        <taxon>Kitasatosporales</taxon>
        <taxon>Streptomycetaceae</taxon>
        <taxon>Streptomyces</taxon>
    </lineage>
</organism>
<reference evidence="7" key="1">
    <citation type="journal article" date="2020" name="Microorganisms">
        <title>Isolation, Genomic and Metabolomic Characterization of Streptomyces tendae VITAKN with Quorum Sensing Inhibitory Activity from Southern India.</title>
        <authorList>
            <person name="Ishaque N.M."/>
            <person name="Burgsdorf I."/>
            <person name="Limlingan Malit J.J."/>
            <person name="Saha S."/>
            <person name="Teta R."/>
            <person name="Ewe D."/>
            <person name="Kannabiran K."/>
            <person name="Hrouzek P."/>
            <person name="Steindler L."/>
            <person name="Costantino V."/>
            <person name="Saurav K."/>
        </authorList>
    </citation>
    <scope>NUCLEOTIDE SEQUENCE</scope>
    <source>
        <strain evidence="7">VITAKN</strain>
    </source>
</reference>
<dbReference type="PANTHER" id="PTHR10146">
    <property type="entry name" value="PROLINE SYNTHETASE CO-TRANSCRIBED BACTERIAL HOMOLOG PROTEIN"/>
    <property type="match status" value="1"/>
</dbReference>
<evidence type="ECO:0000256" key="1">
    <source>
        <dbReference type="ARBA" id="ARBA00022898"/>
    </source>
</evidence>
<dbReference type="InterPro" id="IPR001608">
    <property type="entry name" value="Ala_racemase_N"/>
</dbReference>
<evidence type="ECO:0000313" key="7">
    <source>
        <dbReference type="EMBL" id="NEV90511.1"/>
    </source>
</evidence>
<dbReference type="InterPro" id="IPR011078">
    <property type="entry name" value="PyrdxlP_homeostasis"/>
</dbReference>
<keyword evidence="1 2" id="KW-0663">Pyridoxal phosphate</keyword>
<name>A0A6B3QWC1_STRTE</name>
<dbReference type="Pfam" id="PF01168">
    <property type="entry name" value="Ala_racemase_N"/>
    <property type="match status" value="1"/>
</dbReference>
<sequence>MCCPAGRGSTPDEGNRVSTSDHSGIADGLTRVRERIAAAAARAGRQPGDVRLIAACKTFDADAVRTAIGREQLAFGENYVQEAKAKWPALKEEHPHTELHLIGPLQSNKAREAVALFDVIQSLDRHSLAKALARQCENQERQPRMFVQVNTGAERQKSGVLPKDTDDFLAACRNLYGLHVVGLMCIPPAGQPPEPHFDLLAKIAARNGLRELSMGMSGDYALAVEHGATCVRVGSAIFGNRFYPAPGQ</sequence>
<dbReference type="Gene3D" id="3.20.20.10">
    <property type="entry name" value="Alanine racemase"/>
    <property type="match status" value="1"/>
</dbReference>
<evidence type="ECO:0000256" key="4">
    <source>
        <dbReference type="RuleBase" id="RU004514"/>
    </source>
</evidence>
<dbReference type="CDD" id="cd00635">
    <property type="entry name" value="PLPDE_III_YBL036c_like"/>
    <property type="match status" value="1"/>
</dbReference>
<evidence type="ECO:0000256" key="3">
    <source>
        <dbReference type="PIRSR" id="PIRSR004848-1"/>
    </source>
</evidence>
<protein>
    <recommendedName>
        <fullName evidence="2">Pyridoxal phosphate homeostasis protein</fullName>
        <shortName evidence="2">PLP homeostasis protein</shortName>
    </recommendedName>
</protein>
<feature type="region of interest" description="Disordered" evidence="5">
    <location>
        <begin position="1"/>
        <end position="25"/>
    </location>
</feature>
<dbReference type="NCBIfam" id="TIGR00044">
    <property type="entry name" value="YggS family pyridoxal phosphate-dependent enzyme"/>
    <property type="match status" value="1"/>
</dbReference>
<dbReference type="AlphaFoldDB" id="A0A6B3QWC1"/>
<dbReference type="FunFam" id="3.20.20.10:FF:000018">
    <property type="entry name" value="Pyridoxal phosphate homeostasis protein"/>
    <property type="match status" value="1"/>
</dbReference>
<comment type="cofactor">
    <cofactor evidence="3">
        <name>pyridoxal 5'-phosphate</name>
        <dbReference type="ChEBI" id="CHEBI:597326"/>
    </cofactor>
</comment>
<feature type="domain" description="Alanine racemase N-terminal" evidence="6">
    <location>
        <begin position="30"/>
        <end position="240"/>
    </location>
</feature>
<dbReference type="PANTHER" id="PTHR10146:SF14">
    <property type="entry name" value="PYRIDOXAL PHOSPHATE HOMEOSTASIS PROTEIN"/>
    <property type="match status" value="1"/>
</dbReference>
<dbReference type="PIRSF" id="PIRSF004848">
    <property type="entry name" value="YBL036c_PLPDEIII"/>
    <property type="match status" value="1"/>
</dbReference>
<dbReference type="GO" id="GO:0030170">
    <property type="term" value="F:pyridoxal phosphate binding"/>
    <property type="evidence" value="ECO:0007669"/>
    <property type="project" value="UniProtKB-UniRule"/>
</dbReference>
<gene>
    <name evidence="7" type="ORF">GUR47_28190</name>
</gene>
<proteinExistence type="inferred from homology"/>
<dbReference type="HAMAP" id="MF_02087">
    <property type="entry name" value="PLP_homeostasis"/>
    <property type="match status" value="1"/>
</dbReference>
<comment type="caution">
    <text evidence="7">The sequence shown here is derived from an EMBL/GenBank/DDBJ whole genome shotgun (WGS) entry which is preliminary data.</text>
</comment>
<feature type="modified residue" description="N6-(pyridoxal phosphate)lysine" evidence="2 3">
    <location>
        <position position="57"/>
    </location>
</feature>
<comment type="function">
    <text evidence="2">Pyridoxal 5'-phosphate (PLP)-binding protein, which is involved in PLP homeostasis.</text>
</comment>
<evidence type="ECO:0000256" key="2">
    <source>
        <dbReference type="HAMAP-Rule" id="MF_02087"/>
    </source>
</evidence>
<evidence type="ECO:0000256" key="5">
    <source>
        <dbReference type="SAM" id="MobiDB-lite"/>
    </source>
</evidence>
<comment type="similarity">
    <text evidence="2 4">Belongs to the pyridoxal phosphate-binding protein YggS/PROSC family.</text>
</comment>
<evidence type="ECO:0000259" key="6">
    <source>
        <dbReference type="Pfam" id="PF01168"/>
    </source>
</evidence>
<dbReference type="InterPro" id="IPR029066">
    <property type="entry name" value="PLP-binding_barrel"/>
</dbReference>